<accession>A0A0U5FRA0</accession>
<dbReference type="OrthoDB" id="5176484at2759"/>
<dbReference type="PANTHER" id="PTHR43546:SF3">
    <property type="entry name" value="UPF0173 METAL-DEPENDENT HYDROLASE MJ1163"/>
    <property type="match status" value="1"/>
</dbReference>
<protein>
    <recommendedName>
        <fullName evidence="1">Metallo-beta-lactamase domain-containing protein</fullName>
    </recommendedName>
</protein>
<dbReference type="InterPro" id="IPR001279">
    <property type="entry name" value="Metallo-B-lactamas"/>
</dbReference>
<dbReference type="InterPro" id="IPR036866">
    <property type="entry name" value="RibonucZ/Hydroxyglut_hydro"/>
</dbReference>
<evidence type="ECO:0000313" key="3">
    <source>
        <dbReference type="Proteomes" id="UP000054771"/>
    </source>
</evidence>
<dbReference type="SUPFAM" id="SSF56281">
    <property type="entry name" value="Metallo-hydrolase/oxidoreductase"/>
    <property type="match status" value="1"/>
</dbReference>
<proteinExistence type="predicted"/>
<dbReference type="PANTHER" id="PTHR43546">
    <property type="entry name" value="UPF0173 METAL-DEPENDENT HYDROLASE MJ1163-RELATED"/>
    <property type="match status" value="1"/>
</dbReference>
<dbReference type="Proteomes" id="UP000054771">
    <property type="component" value="Unassembled WGS sequence"/>
</dbReference>
<dbReference type="AlphaFoldDB" id="A0A0U5FRA0"/>
<gene>
    <name evidence="2" type="ORF">ASPCAL01389</name>
</gene>
<dbReference type="SMART" id="SM00849">
    <property type="entry name" value="Lactamase_B"/>
    <property type="match status" value="1"/>
</dbReference>
<organism evidence="2 3">
    <name type="scientific">Aspergillus calidoustus</name>
    <dbReference type="NCBI Taxonomy" id="454130"/>
    <lineage>
        <taxon>Eukaryota</taxon>
        <taxon>Fungi</taxon>
        <taxon>Dikarya</taxon>
        <taxon>Ascomycota</taxon>
        <taxon>Pezizomycotina</taxon>
        <taxon>Eurotiomycetes</taxon>
        <taxon>Eurotiomycetidae</taxon>
        <taxon>Eurotiales</taxon>
        <taxon>Aspergillaceae</taxon>
        <taxon>Aspergillus</taxon>
        <taxon>Aspergillus subgen. Nidulantes</taxon>
    </lineage>
</organism>
<dbReference type="EMBL" id="CDMC01000001">
    <property type="protein sequence ID" value="CEL01811.1"/>
    <property type="molecule type" value="Genomic_DNA"/>
</dbReference>
<sequence>MAEATPPLQFKATWIGTSMILFDDGVTSVLIDGFFTRPSFISTIFWKVSSDEAIVTRCLEKAGIANQLQAVFVAHSHHDHVLDSPTICARTGAKLVGSESTRLVGEGYGLPQDQNIIVSDGDVLQFGAFRITIFEGLHSLGDLCPGELTEPLSGPCRYTAFKTDKCYSYLIEHGAERVFVHPSANFVPGKFRDLRCGTVFLSTGTLGKQPVEFRDQYWDETVGMMEPKRVIPIHWDAFWTPIDSPGPVAPLPWPFDKWAVTTAWMEERGAAAGVEIYLPKLWEEFVFG</sequence>
<dbReference type="Pfam" id="PF12706">
    <property type="entry name" value="Lactamase_B_2"/>
    <property type="match status" value="1"/>
</dbReference>
<name>A0A0U5FRA0_ASPCI</name>
<evidence type="ECO:0000259" key="1">
    <source>
        <dbReference type="SMART" id="SM00849"/>
    </source>
</evidence>
<evidence type="ECO:0000313" key="2">
    <source>
        <dbReference type="EMBL" id="CEL01811.1"/>
    </source>
</evidence>
<keyword evidence="3" id="KW-1185">Reference proteome</keyword>
<feature type="domain" description="Metallo-beta-lactamase" evidence="1">
    <location>
        <begin position="16"/>
        <end position="190"/>
    </location>
</feature>
<dbReference type="OMA" id="THFDHAM"/>
<reference evidence="3" key="1">
    <citation type="journal article" date="2016" name="Genome Announc.">
        <title>Draft genome sequences of fungus Aspergillus calidoustus.</title>
        <authorList>
            <person name="Horn F."/>
            <person name="Linde J."/>
            <person name="Mattern D.J."/>
            <person name="Walther G."/>
            <person name="Guthke R."/>
            <person name="Scherlach K."/>
            <person name="Martin K."/>
            <person name="Brakhage A.A."/>
            <person name="Petzke L."/>
            <person name="Valiante V."/>
        </authorList>
    </citation>
    <scope>NUCLEOTIDE SEQUENCE [LARGE SCALE GENOMIC DNA]</scope>
    <source>
        <strain evidence="3">SF006504</strain>
    </source>
</reference>
<dbReference type="Gene3D" id="3.60.15.10">
    <property type="entry name" value="Ribonuclease Z/Hydroxyacylglutathione hydrolase-like"/>
    <property type="match status" value="1"/>
</dbReference>
<dbReference type="InterPro" id="IPR050114">
    <property type="entry name" value="UPF0173_UPF0282_UlaG_hydrolase"/>
</dbReference>